<dbReference type="InterPro" id="IPR013604">
    <property type="entry name" value="7TM_chemorcpt"/>
</dbReference>
<proteinExistence type="predicted"/>
<organism evidence="8">
    <name type="scientific">Darwinula stevensoni</name>
    <dbReference type="NCBI Taxonomy" id="69355"/>
    <lineage>
        <taxon>Eukaryota</taxon>
        <taxon>Metazoa</taxon>
        <taxon>Ecdysozoa</taxon>
        <taxon>Arthropoda</taxon>
        <taxon>Crustacea</taxon>
        <taxon>Oligostraca</taxon>
        <taxon>Ostracoda</taxon>
        <taxon>Podocopa</taxon>
        <taxon>Podocopida</taxon>
        <taxon>Darwinulocopina</taxon>
        <taxon>Darwinuloidea</taxon>
        <taxon>Darwinulidae</taxon>
        <taxon>Darwinula</taxon>
    </lineage>
</organism>
<dbReference type="PANTHER" id="PTHR21143:SF121">
    <property type="entry name" value="GUSTATORY AND ODORANT RECEPTOR 21A"/>
    <property type="match status" value="1"/>
</dbReference>
<reference evidence="8" key="1">
    <citation type="submission" date="2020-11" db="EMBL/GenBank/DDBJ databases">
        <authorList>
            <person name="Tran Van P."/>
        </authorList>
    </citation>
    <scope>NUCLEOTIDE SEQUENCE</scope>
</reference>
<dbReference type="GO" id="GO:0030424">
    <property type="term" value="C:axon"/>
    <property type="evidence" value="ECO:0007669"/>
    <property type="project" value="TreeGrafter"/>
</dbReference>
<keyword evidence="4 7" id="KW-1133">Transmembrane helix</keyword>
<keyword evidence="2" id="KW-1003">Cell membrane</keyword>
<evidence type="ECO:0000256" key="5">
    <source>
        <dbReference type="ARBA" id="ARBA00023136"/>
    </source>
</evidence>
<protein>
    <recommendedName>
        <fullName evidence="10">Gustatory receptor</fullName>
    </recommendedName>
</protein>
<evidence type="ECO:0000256" key="6">
    <source>
        <dbReference type="ARBA" id="ARBA00023170"/>
    </source>
</evidence>
<keyword evidence="3 7" id="KW-0812">Transmembrane</keyword>
<feature type="transmembrane region" description="Helical" evidence="7">
    <location>
        <begin position="230"/>
        <end position="249"/>
    </location>
</feature>
<feature type="transmembrane region" description="Helical" evidence="7">
    <location>
        <begin position="95"/>
        <end position="117"/>
    </location>
</feature>
<sequence length="400" mass="45310">MNSERKVISRREDVMAFLSENRVVLGILVLSGSLPLSGIISGISPKEEQPRFRLMSFPFGLALVLLGFRLAIFASPTELMIGIGDVFSSGSLQQSIVTLQIYTLQASIVFNVIYAGYRGRCLADLIRRFQADAPASLGRRRHLPLLAFLLAVVIYITSYALTLTNVSVSWALVRFNLEAPPFVVYDIVFFACCLHIGRCLEELIGQVLSAAPHSGLVKTRYLKIRADVRVACDIFGLPLAISLLQAFFLTFSEVYHVVSLLRSHLRNKAAGIFCSSFASFFYVLRFLLLINAAQHVLNRGEDLREEVLKLGSKEQREGMEDWDKPEECENREEWEKQEVCEKQDARKEWEALRDFIDANPLRFRLCRGLFLLDRSLLVSVLNSMVTYMVILVQFDKIPNE</sequence>
<keyword evidence="6" id="KW-0675">Receptor</keyword>
<gene>
    <name evidence="8" type="ORF">DSTB1V02_LOCUS11187</name>
</gene>
<dbReference type="Proteomes" id="UP000677054">
    <property type="component" value="Unassembled WGS sequence"/>
</dbReference>
<evidence type="ECO:0000256" key="7">
    <source>
        <dbReference type="SAM" id="Phobius"/>
    </source>
</evidence>
<dbReference type="EMBL" id="CAJPEV010003537">
    <property type="protein sequence ID" value="CAG0899968.1"/>
    <property type="molecule type" value="Genomic_DNA"/>
</dbReference>
<feature type="transmembrane region" description="Helical" evidence="7">
    <location>
        <begin position="55"/>
        <end position="75"/>
    </location>
</feature>
<dbReference type="GO" id="GO:0043025">
    <property type="term" value="C:neuronal cell body"/>
    <property type="evidence" value="ECO:0007669"/>
    <property type="project" value="TreeGrafter"/>
</dbReference>
<dbReference type="GO" id="GO:0050909">
    <property type="term" value="P:sensory perception of taste"/>
    <property type="evidence" value="ECO:0007669"/>
    <property type="project" value="InterPro"/>
</dbReference>
<evidence type="ECO:0000313" key="8">
    <source>
        <dbReference type="EMBL" id="CAD7251420.1"/>
    </source>
</evidence>
<accession>A0A7R9ACM7</accession>
<feature type="transmembrane region" description="Helical" evidence="7">
    <location>
        <begin position="269"/>
        <end position="290"/>
    </location>
</feature>
<evidence type="ECO:0000256" key="1">
    <source>
        <dbReference type="ARBA" id="ARBA00004651"/>
    </source>
</evidence>
<feature type="transmembrane region" description="Helical" evidence="7">
    <location>
        <begin position="143"/>
        <end position="162"/>
    </location>
</feature>
<feature type="transmembrane region" description="Helical" evidence="7">
    <location>
        <begin position="182"/>
        <end position="200"/>
    </location>
</feature>
<name>A0A7R9ACM7_9CRUS</name>
<evidence type="ECO:0008006" key="10">
    <source>
        <dbReference type="Google" id="ProtNLM"/>
    </source>
</evidence>
<dbReference type="GO" id="GO:0030425">
    <property type="term" value="C:dendrite"/>
    <property type="evidence" value="ECO:0007669"/>
    <property type="project" value="TreeGrafter"/>
</dbReference>
<evidence type="ECO:0000256" key="4">
    <source>
        <dbReference type="ARBA" id="ARBA00022989"/>
    </source>
</evidence>
<evidence type="ECO:0000313" key="9">
    <source>
        <dbReference type="Proteomes" id="UP000677054"/>
    </source>
</evidence>
<dbReference type="Pfam" id="PF08395">
    <property type="entry name" value="7tm_7"/>
    <property type="match status" value="2"/>
</dbReference>
<dbReference type="EMBL" id="LR903054">
    <property type="protein sequence ID" value="CAD7251420.1"/>
    <property type="molecule type" value="Genomic_DNA"/>
</dbReference>
<evidence type="ECO:0000256" key="2">
    <source>
        <dbReference type="ARBA" id="ARBA00022475"/>
    </source>
</evidence>
<comment type="subcellular location">
    <subcellularLocation>
        <location evidence="1">Cell membrane</location>
        <topology evidence="1">Multi-pass membrane protein</topology>
    </subcellularLocation>
</comment>
<dbReference type="AlphaFoldDB" id="A0A7R9ACM7"/>
<dbReference type="GO" id="GO:0005886">
    <property type="term" value="C:plasma membrane"/>
    <property type="evidence" value="ECO:0007669"/>
    <property type="project" value="UniProtKB-SubCell"/>
</dbReference>
<evidence type="ECO:0000256" key="3">
    <source>
        <dbReference type="ARBA" id="ARBA00022692"/>
    </source>
</evidence>
<keyword evidence="5 7" id="KW-0472">Membrane</keyword>
<dbReference type="PANTHER" id="PTHR21143">
    <property type="entry name" value="INVERTEBRATE GUSTATORY RECEPTOR"/>
    <property type="match status" value="1"/>
</dbReference>
<feature type="transmembrane region" description="Helical" evidence="7">
    <location>
        <begin position="371"/>
        <end position="394"/>
    </location>
</feature>
<keyword evidence="9" id="KW-1185">Reference proteome</keyword>